<feature type="binding site" evidence="11">
    <location>
        <position position="122"/>
    </location>
    <ligand>
        <name>NAD(+)</name>
        <dbReference type="ChEBI" id="CHEBI:57540"/>
    </ligand>
</feature>
<dbReference type="GO" id="GO:0000271">
    <property type="term" value="P:polysaccharide biosynthetic process"/>
    <property type="evidence" value="ECO:0007669"/>
    <property type="project" value="InterPro"/>
</dbReference>
<sequence>MRIVMIGSGYVGLVSGACFADFGHDVICVDKMPEKIEALKNGQIPIFEPGLDMIVANNAKAGRLSFTTDLKSAVADADAVFIAVGTPSRRGDGHADLAYVYAAAREIAAAVTGFTVIVTKSTVPVGTGDEVERIIREENPSADIAVVSNPEFLREGAAIDDFKRPDRIVVGLSDERARPVMTEVYRPLYLNQSPLLFTTRRTSELIKYAANAFLAMKITFINEMADLCEKVGADVQDVSRGIGLDGRIGAKFLHAGPGYGGSCFPKDTLALAKTAQDFDSPVRLIETTIAVNDTRKRAMGRKVIAAVGGDIRGKKIAVLGLTFKPNTDDMRDSPAIAVVQTLQDAGAKVTGYDPEGMVNARPLMEGIEYATGPYEAAQDADAVVIVTEWNQFRALDLDRLKSIMASPVLVDLRNIYRPDEVTAHGFTYAGIGRSS</sequence>
<feature type="binding site" evidence="11">
    <location>
        <position position="30"/>
    </location>
    <ligand>
        <name>NAD(+)</name>
        <dbReference type="ChEBI" id="CHEBI:57540"/>
    </ligand>
</feature>
<dbReference type="SMART" id="SM00984">
    <property type="entry name" value="UDPG_MGDP_dh_C"/>
    <property type="match status" value="1"/>
</dbReference>
<dbReference type="RefSeq" id="WP_067651294.1">
    <property type="nucleotide sequence ID" value="NZ_KQ961031.1"/>
</dbReference>
<dbReference type="InterPro" id="IPR014026">
    <property type="entry name" value="UDP-Glc/GDP-Man_DH_dimer"/>
</dbReference>
<evidence type="ECO:0000313" key="14">
    <source>
        <dbReference type="Proteomes" id="UP000070498"/>
    </source>
</evidence>
<dbReference type="PIRSF" id="PIRSF000124">
    <property type="entry name" value="UDPglc_GDPman_dh"/>
    <property type="match status" value="1"/>
</dbReference>
<dbReference type="InterPro" id="IPR036291">
    <property type="entry name" value="NAD(P)-bd_dom_sf"/>
</dbReference>
<feature type="binding site" evidence="10">
    <location>
        <position position="260"/>
    </location>
    <ligand>
        <name>substrate</name>
    </ligand>
</feature>
<dbReference type="Pfam" id="PF03721">
    <property type="entry name" value="UDPG_MGDP_dh_N"/>
    <property type="match status" value="1"/>
</dbReference>
<dbReference type="Gene3D" id="1.20.5.100">
    <property type="entry name" value="Cytochrome c1, transmembrane anchor, C-terminal"/>
    <property type="match status" value="1"/>
</dbReference>
<evidence type="ECO:0000256" key="4">
    <source>
        <dbReference type="ARBA" id="ARBA00015132"/>
    </source>
</evidence>
<dbReference type="PROSITE" id="PS51257">
    <property type="entry name" value="PROKAR_LIPOPROTEIN"/>
    <property type="match status" value="1"/>
</dbReference>
<dbReference type="AlphaFoldDB" id="A0A135NXT9"/>
<evidence type="ECO:0000313" key="13">
    <source>
        <dbReference type="EMBL" id="KXG83992.1"/>
    </source>
</evidence>
<evidence type="ECO:0000256" key="7">
    <source>
        <dbReference type="ARBA" id="ARBA00047473"/>
    </source>
</evidence>
<keyword evidence="6 8" id="KW-0520">NAD</keyword>
<dbReference type="NCBIfam" id="TIGR03026">
    <property type="entry name" value="NDP-sugDHase"/>
    <property type="match status" value="1"/>
</dbReference>
<evidence type="ECO:0000256" key="1">
    <source>
        <dbReference type="ARBA" id="ARBA00004701"/>
    </source>
</evidence>
<dbReference type="GO" id="GO:0051287">
    <property type="term" value="F:NAD binding"/>
    <property type="evidence" value="ECO:0007669"/>
    <property type="project" value="InterPro"/>
</dbReference>
<dbReference type="STRING" id="2052828.ATO67_15825"/>
<dbReference type="Pfam" id="PF03720">
    <property type="entry name" value="UDPG_MGDP_dh_C"/>
    <property type="match status" value="1"/>
</dbReference>
<evidence type="ECO:0000256" key="10">
    <source>
        <dbReference type="PIRSR" id="PIRSR500134-2"/>
    </source>
</evidence>
<dbReference type="InterPro" id="IPR017476">
    <property type="entry name" value="UDP-Glc/GDP-Man"/>
</dbReference>
<dbReference type="Pfam" id="PF00984">
    <property type="entry name" value="UDPG_MGDP_dh"/>
    <property type="match status" value="1"/>
</dbReference>
<feature type="binding site" evidence="11">
    <location>
        <position position="86"/>
    </location>
    <ligand>
        <name>NAD(+)</name>
        <dbReference type="ChEBI" id="CHEBI:57540"/>
    </ligand>
</feature>
<evidence type="ECO:0000256" key="2">
    <source>
        <dbReference type="ARBA" id="ARBA00006601"/>
    </source>
</evidence>
<dbReference type="UniPathway" id="UPA00038">
    <property type="reaction ID" value="UER00491"/>
</dbReference>
<feature type="binding site" evidence="11">
    <location>
        <position position="266"/>
    </location>
    <ligand>
        <name>NAD(+)</name>
        <dbReference type="ChEBI" id="CHEBI:57540"/>
    </ligand>
</feature>
<comment type="catalytic activity">
    <reaction evidence="7 8">
        <text>UDP-alpha-D-glucose + 2 NAD(+) + H2O = UDP-alpha-D-glucuronate + 2 NADH + 3 H(+)</text>
        <dbReference type="Rhea" id="RHEA:23596"/>
        <dbReference type="ChEBI" id="CHEBI:15377"/>
        <dbReference type="ChEBI" id="CHEBI:15378"/>
        <dbReference type="ChEBI" id="CHEBI:57540"/>
        <dbReference type="ChEBI" id="CHEBI:57945"/>
        <dbReference type="ChEBI" id="CHEBI:58052"/>
        <dbReference type="ChEBI" id="CHEBI:58885"/>
        <dbReference type="EC" id="1.1.1.22"/>
    </reaction>
</comment>
<evidence type="ECO:0000256" key="6">
    <source>
        <dbReference type="ARBA" id="ARBA00023027"/>
    </source>
</evidence>
<keyword evidence="5 8" id="KW-0560">Oxidoreductase</keyword>
<organism evidence="13 14">
    <name type="scientific">Agrobacterium bohemicum</name>
    <dbReference type="NCBI Taxonomy" id="2052828"/>
    <lineage>
        <taxon>Bacteria</taxon>
        <taxon>Pseudomonadati</taxon>
        <taxon>Pseudomonadota</taxon>
        <taxon>Alphaproteobacteria</taxon>
        <taxon>Hyphomicrobiales</taxon>
        <taxon>Rhizobiaceae</taxon>
        <taxon>Rhizobium/Agrobacterium group</taxon>
        <taxon>Agrobacterium</taxon>
    </lineage>
</organism>
<dbReference type="SUPFAM" id="SSF52413">
    <property type="entry name" value="UDP-glucose/GDP-mannose dehydrogenase C-terminal domain"/>
    <property type="match status" value="1"/>
</dbReference>
<evidence type="ECO:0000256" key="8">
    <source>
        <dbReference type="PIRNR" id="PIRNR000124"/>
    </source>
</evidence>
<comment type="caution">
    <text evidence="13">The sequence shown here is derived from an EMBL/GenBank/DDBJ whole genome shotgun (WGS) entry which is preliminary data.</text>
</comment>
<keyword evidence="14" id="KW-1185">Reference proteome</keyword>
<accession>A0A135NXT9</accession>
<dbReference type="Proteomes" id="UP000070498">
    <property type="component" value="Unassembled WGS sequence"/>
</dbReference>
<dbReference type="PANTHER" id="PTHR43750:SF3">
    <property type="entry name" value="UDP-GLUCOSE 6-DEHYDROGENASE TUAD"/>
    <property type="match status" value="1"/>
</dbReference>
<dbReference type="InterPro" id="IPR014027">
    <property type="entry name" value="UDP-Glc/GDP-Man_DH_C"/>
</dbReference>
<feature type="binding site" evidence="11">
    <location>
        <position position="155"/>
    </location>
    <ligand>
        <name>NAD(+)</name>
        <dbReference type="ChEBI" id="CHEBI:57540"/>
    </ligand>
</feature>
<feature type="binding site" evidence="10">
    <location>
        <position position="207"/>
    </location>
    <ligand>
        <name>substrate</name>
    </ligand>
</feature>
<dbReference type="GO" id="GO:0006065">
    <property type="term" value="P:UDP-glucuronate biosynthetic process"/>
    <property type="evidence" value="ECO:0007669"/>
    <property type="project" value="UniProtKB-UniPathway"/>
</dbReference>
<evidence type="ECO:0000256" key="3">
    <source>
        <dbReference type="ARBA" id="ARBA00012954"/>
    </source>
</evidence>
<gene>
    <name evidence="13" type="ORF">ATO67_15825</name>
</gene>
<dbReference type="PANTHER" id="PTHR43750">
    <property type="entry name" value="UDP-GLUCOSE 6-DEHYDROGENASE TUAD"/>
    <property type="match status" value="1"/>
</dbReference>
<feature type="binding site" evidence="10">
    <location>
        <begin position="252"/>
        <end position="256"/>
    </location>
    <ligand>
        <name>substrate</name>
    </ligand>
</feature>
<comment type="pathway">
    <text evidence="1">Nucleotide-sugar biosynthesis; UDP-alpha-D-glucuronate biosynthesis; UDP-alpha-D-glucuronate from UDP-alpha-D-glucose: step 1/1.</text>
</comment>
<feature type="domain" description="UDP-glucose/GDP-mannose dehydrogenase C-terminal" evidence="12">
    <location>
        <begin position="317"/>
        <end position="418"/>
    </location>
</feature>
<feature type="binding site" evidence="11">
    <location>
        <position position="35"/>
    </location>
    <ligand>
        <name>NAD(+)</name>
        <dbReference type="ChEBI" id="CHEBI:57540"/>
    </ligand>
</feature>
<dbReference type="EC" id="1.1.1.22" evidence="3 8"/>
<dbReference type="SUPFAM" id="SSF48179">
    <property type="entry name" value="6-phosphogluconate dehydrogenase C-terminal domain-like"/>
    <property type="match status" value="1"/>
</dbReference>
<protein>
    <recommendedName>
        <fullName evidence="4 8">UDP-glucose 6-dehydrogenase</fullName>
        <ecNumber evidence="3 8">1.1.1.22</ecNumber>
    </recommendedName>
</protein>
<name>A0A135NXT9_9HYPH</name>
<dbReference type="InterPro" id="IPR028357">
    <property type="entry name" value="UDPglc_DH_bac"/>
</dbReference>
<dbReference type="Gene3D" id="3.40.50.720">
    <property type="entry name" value="NAD(P)-binding Rossmann-like Domain"/>
    <property type="match status" value="2"/>
</dbReference>
<evidence type="ECO:0000256" key="11">
    <source>
        <dbReference type="PIRSR" id="PIRSR500134-3"/>
    </source>
</evidence>
<proteinExistence type="inferred from homology"/>
<dbReference type="InterPro" id="IPR001732">
    <property type="entry name" value="UDP-Glc/GDP-Man_DH_N"/>
</dbReference>
<dbReference type="InterPro" id="IPR008927">
    <property type="entry name" value="6-PGluconate_DH-like_C_sf"/>
</dbReference>
<dbReference type="PIRSF" id="PIRSF500134">
    <property type="entry name" value="UDPglc_DH_bac"/>
    <property type="match status" value="1"/>
</dbReference>
<feature type="binding site" evidence="11">
    <location>
        <position position="331"/>
    </location>
    <ligand>
        <name>NAD(+)</name>
        <dbReference type="ChEBI" id="CHEBI:57540"/>
    </ligand>
</feature>
<evidence type="ECO:0000256" key="9">
    <source>
        <dbReference type="PIRSR" id="PIRSR500134-1"/>
    </source>
</evidence>
<dbReference type="SUPFAM" id="SSF51735">
    <property type="entry name" value="NAD(P)-binding Rossmann-fold domains"/>
    <property type="match status" value="1"/>
</dbReference>
<reference evidence="13 14" key="1">
    <citation type="submission" date="2015-11" db="EMBL/GenBank/DDBJ databases">
        <title>Draft genome sequence of Agrobacterium sp. R89-1.</title>
        <authorList>
            <person name="Zahradnik J."/>
            <person name="Kyslikova E."/>
            <person name="Palyzova A."/>
            <person name="Kyslik P."/>
        </authorList>
    </citation>
    <scope>NUCLEOTIDE SEQUENCE [LARGE SCALE GENOMIC DNA]</scope>
    <source>
        <strain evidence="13 14">R89-1</strain>
    </source>
</reference>
<feature type="active site" description="Nucleophile" evidence="9">
    <location>
        <position position="263"/>
    </location>
</feature>
<evidence type="ECO:0000256" key="5">
    <source>
        <dbReference type="ARBA" id="ARBA00023002"/>
    </source>
</evidence>
<dbReference type="EMBL" id="LNUW01000039">
    <property type="protein sequence ID" value="KXG83992.1"/>
    <property type="molecule type" value="Genomic_DNA"/>
</dbReference>
<feature type="binding site" evidence="10">
    <location>
        <position position="324"/>
    </location>
    <ligand>
        <name>substrate</name>
    </ligand>
</feature>
<evidence type="ECO:0000259" key="12">
    <source>
        <dbReference type="SMART" id="SM00984"/>
    </source>
</evidence>
<dbReference type="InterPro" id="IPR036220">
    <property type="entry name" value="UDP-Glc/GDP-Man_DH_C_sf"/>
</dbReference>
<comment type="similarity">
    <text evidence="2 8">Belongs to the UDP-glucose/GDP-mannose dehydrogenase family.</text>
</comment>
<feature type="binding site" evidence="10">
    <location>
        <begin position="152"/>
        <end position="155"/>
    </location>
    <ligand>
        <name>substrate</name>
    </ligand>
</feature>
<dbReference type="GO" id="GO:0003979">
    <property type="term" value="F:UDP-glucose 6-dehydrogenase activity"/>
    <property type="evidence" value="ECO:0007669"/>
    <property type="project" value="UniProtKB-EC"/>
</dbReference>